<feature type="domain" description="C3H1-type" evidence="10">
    <location>
        <begin position="3"/>
        <end position="30"/>
    </location>
</feature>
<accession>A4RX17</accession>
<dbReference type="eggNOG" id="KOG1040">
    <property type="taxonomic scope" value="Eukaryota"/>
</dbReference>
<feature type="domain" description="C3H1-type" evidence="10">
    <location>
        <begin position="31"/>
        <end position="58"/>
    </location>
</feature>
<dbReference type="OrthoDB" id="306690at2759"/>
<dbReference type="Pfam" id="PF00642">
    <property type="entry name" value="zf-CCCH"/>
    <property type="match status" value="1"/>
</dbReference>
<dbReference type="EMBL" id="CP000585">
    <property type="protein sequence ID" value="ABO95968.1"/>
    <property type="molecule type" value="Genomic_DNA"/>
</dbReference>
<dbReference type="GO" id="GO:0005634">
    <property type="term" value="C:nucleus"/>
    <property type="evidence" value="ECO:0007669"/>
    <property type="project" value="UniProtKB-SubCell"/>
</dbReference>
<feature type="zinc finger region" description="C3H1-type" evidence="9">
    <location>
        <begin position="3"/>
        <end position="30"/>
    </location>
</feature>
<dbReference type="Proteomes" id="UP000001568">
    <property type="component" value="Chromosome 5"/>
</dbReference>
<organism evidence="11 12">
    <name type="scientific">Ostreococcus lucimarinus (strain CCE9901)</name>
    <dbReference type="NCBI Taxonomy" id="436017"/>
    <lineage>
        <taxon>Eukaryota</taxon>
        <taxon>Viridiplantae</taxon>
        <taxon>Chlorophyta</taxon>
        <taxon>Mamiellophyceae</taxon>
        <taxon>Mamiellales</taxon>
        <taxon>Bathycoccaceae</taxon>
        <taxon>Ostreococcus</taxon>
    </lineage>
</organism>
<dbReference type="InterPro" id="IPR045348">
    <property type="entry name" value="CPSF4/Yth1"/>
</dbReference>
<dbReference type="OMA" id="KSWDCPW"/>
<comment type="subcellular location">
    <subcellularLocation>
        <location evidence="1">Nucleus</location>
    </subcellularLocation>
</comment>
<dbReference type="FunFam" id="4.10.1000.10:FF:000017">
    <property type="entry name" value="Cleavage and polyadenylation specificity factor 30 kDa subunit"/>
    <property type="match status" value="1"/>
</dbReference>
<dbReference type="GO" id="GO:0008270">
    <property type="term" value="F:zinc ion binding"/>
    <property type="evidence" value="ECO:0007669"/>
    <property type="project" value="UniProtKB-KW"/>
</dbReference>
<dbReference type="Gramene" id="ABO95968">
    <property type="protein sequence ID" value="ABO95968"/>
    <property type="gene ID" value="OSTLU_10510"/>
</dbReference>
<dbReference type="AlphaFoldDB" id="A4RX17"/>
<keyword evidence="7" id="KW-0694">RNA-binding</keyword>
<dbReference type="PANTHER" id="PTHR23102:SF24">
    <property type="entry name" value="CLEAVAGE AND POLYADENYLATION SPECIFICITY FACTOR SUBUNIT 4"/>
    <property type="match status" value="1"/>
</dbReference>
<evidence type="ECO:0000256" key="1">
    <source>
        <dbReference type="ARBA" id="ARBA00004123"/>
    </source>
</evidence>
<evidence type="ECO:0000256" key="3">
    <source>
        <dbReference type="ARBA" id="ARBA00022723"/>
    </source>
</evidence>
<feature type="non-terminal residue" evidence="11">
    <location>
        <position position="82"/>
    </location>
</feature>
<dbReference type="GO" id="GO:0006397">
    <property type="term" value="P:mRNA processing"/>
    <property type="evidence" value="ECO:0007669"/>
    <property type="project" value="UniProtKB-KW"/>
</dbReference>
<evidence type="ECO:0000259" key="10">
    <source>
        <dbReference type="PROSITE" id="PS50103"/>
    </source>
</evidence>
<dbReference type="PANTHER" id="PTHR23102">
    <property type="entry name" value="CLEAVAGE AND POLYADENYLATION SPECIFICITY FACTOR SUBUNIT 4-RELATED"/>
    <property type="match status" value="1"/>
</dbReference>
<keyword evidence="4" id="KW-0677">Repeat</keyword>
<keyword evidence="8" id="KW-0539">Nucleus</keyword>
<protein>
    <recommendedName>
        <fullName evidence="10">C3H1-type domain-containing protein</fullName>
    </recommendedName>
</protein>
<dbReference type="Gene3D" id="4.10.1000.10">
    <property type="entry name" value="Zinc finger, CCCH-type"/>
    <property type="match status" value="1"/>
</dbReference>
<dbReference type="STRING" id="436017.A4RX17"/>
<evidence type="ECO:0000256" key="4">
    <source>
        <dbReference type="ARBA" id="ARBA00022737"/>
    </source>
</evidence>
<evidence type="ECO:0000313" key="11">
    <source>
        <dbReference type="EMBL" id="ABO95968.1"/>
    </source>
</evidence>
<dbReference type="GeneID" id="5001676"/>
<keyword evidence="6 9" id="KW-0862">Zinc</keyword>
<feature type="domain" description="C3H1-type" evidence="10">
    <location>
        <begin position="62"/>
        <end position="82"/>
    </location>
</feature>
<evidence type="ECO:0000313" key="12">
    <source>
        <dbReference type="Proteomes" id="UP000001568"/>
    </source>
</evidence>
<dbReference type="GO" id="GO:0003723">
    <property type="term" value="F:RNA binding"/>
    <property type="evidence" value="ECO:0007669"/>
    <property type="project" value="UniProtKB-KW"/>
</dbReference>
<dbReference type="KEGG" id="olu:OSTLU_10510"/>
<dbReference type="RefSeq" id="XP_001417675.1">
    <property type="nucleotide sequence ID" value="XM_001417638.1"/>
</dbReference>
<evidence type="ECO:0000256" key="6">
    <source>
        <dbReference type="ARBA" id="ARBA00022833"/>
    </source>
</evidence>
<gene>
    <name evidence="11" type="ORF">OSTLU_10510</name>
</gene>
<dbReference type="InterPro" id="IPR036855">
    <property type="entry name" value="Znf_CCCH_sf"/>
</dbReference>
<dbReference type="PROSITE" id="PS50103">
    <property type="entry name" value="ZF_C3H1"/>
    <property type="match status" value="3"/>
</dbReference>
<evidence type="ECO:0000256" key="7">
    <source>
        <dbReference type="ARBA" id="ARBA00022884"/>
    </source>
</evidence>
<feature type="non-terminal residue" evidence="11">
    <location>
        <position position="1"/>
    </location>
</feature>
<dbReference type="HOGENOM" id="CLU_024513_2_2_1"/>
<keyword evidence="2" id="KW-0507">mRNA processing</keyword>
<evidence type="ECO:0000256" key="5">
    <source>
        <dbReference type="ARBA" id="ARBA00022771"/>
    </source>
</evidence>
<keyword evidence="12" id="KW-1185">Reference proteome</keyword>
<keyword evidence="3 9" id="KW-0479">Metal-binding</keyword>
<proteinExistence type="predicted"/>
<dbReference type="SUPFAM" id="SSF90229">
    <property type="entry name" value="CCCH zinc finger"/>
    <property type="match status" value="1"/>
</dbReference>
<sequence length="82" mass="9887">RKNYRQTVCRHWLRNLCMKGNACGFLHQFDKSRMPTCRFFAKYGECKEPDCPYKHSLEDMKDCNMYKLGFCIHGSLCRFRHV</sequence>
<reference evidence="11 12" key="1">
    <citation type="journal article" date="2007" name="Proc. Natl. Acad. Sci. U.S.A.">
        <title>The tiny eukaryote Ostreococcus provides genomic insights into the paradox of plankton speciation.</title>
        <authorList>
            <person name="Palenik B."/>
            <person name="Grimwood J."/>
            <person name="Aerts A."/>
            <person name="Rouze P."/>
            <person name="Salamov A."/>
            <person name="Putnam N."/>
            <person name="Dupont C."/>
            <person name="Jorgensen R."/>
            <person name="Derelle E."/>
            <person name="Rombauts S."/>
            <person name="Zhou K."/>
            <person name="Otillar R."/>
            <person name="Merchant S.S."/>
            <person name="Podell S."/>
            <person name="Gaasterland T."/>
            <person name="Napoli C."/>
            <person name="Gendler K."/>
            <person name="Manuell A."/>
            <person name="Tai V."/>
            <person name="Vallon O."/>
            <person name="Piganeau G."/>
            <person name="Jancek S."/>
            <person name="Heijde M."/>
            <person name="Jabbari K."/>
            <person name="Bowler C."/>
            <person name="Lohr M."/>
            <person name="Robbens S."/>
            <person name="Werner G."/>
            <person name="Dubchak I."/>
            <person name="Pazour G.J."/>
            <person name="Ren Q."/>
            <person name="Paulsen I."/>
            <person name="Delwiche C."/>
            <person name="Schmutz J."/>
            <person name="Rokhsar D."/>
            <person name="Van de Peer Y."/>
            <person name="Moreau H."/>
            <person name="Grigoriev I.V."/>
        </authorList>
    </citation>
    <scope>NUCLEOTIDE SEQUENCE [LARGE SCALE GENOMIC DNA]</scope>
    <source>
        <strain evidence="11 12">CCE9901</strain>
    </source>
</reference>
<feature type="zinc finger region" description="C3H1-type" evidence="9">
    <location>
        <begin position="62"/>
        <end position="82"/>
    </location>
</feature>
<dbReference type="SMART" id="SM00356">
    <property type="entry name" value="ZnF_C3H1"/>
    <property type="match status" value="3"/>
</dbReference>
<evidence type="ECO:0000256" key="9">
    <source>
        <dbReference type="PROSITE-ProRule" id="PRU00723"/>
    </source>
</evidence>
<evidence type="ECO:0000256" key="8">
    <source>
        <dbReference type="ARBA" id="ARBA00023242"/>
    </source>
</evidence>
<dbReference type="InterPro" id="IPR000571">
    <property type="entry name" value="Znf_CCCH"/>
</dbReference>
<feature type="zinc finger region" description="C3H1-type" evidence="9">
    <location>
        <begin position="31"/>
        <end position="58"/>
    </location>
</feature>
<evidence type="ECO:0000256" key="2">
    <source>
        <dbReference type="ARBA" id="ARBA00022664"/>
    </source>
</evidence>
<name>A4RX17_OSTLU</name>
<keyword evidence="5 9" id="KW-0863">Zinc-finger</keyword>